<dbReference type="Pfam" id="PF09707">
    <property type="entry name" value="Cas_Cas2CT1978"/>
    <property type="match status" value="1"/>
</dbReference>
<dbReference type="EMBL" id="JARBHI010000013">
    <property type="protein sequence ID" value="MDE1656669.1"/>
    <property type="molecule type" value="Genomic_DNA"/>
</dbReference>
<dbReference type="GeneID" id="83609257"/>
<dbReference type="Proteomes" id="UP001219297">
    <property type="component" value="Unassembled WGS sequence"/>
</dbReference>
<dbReference type="Gene3D" id="3.30.70.240">
    <property type="match status" value="1"/>
</dbReference>
<keyword evidence="3" id="KW-1185">Reference proteome</keyword>
<dbReference type="RefSeq" id="WP_231366661.1">
    <property type="nucleotide sequence ID" value="NZ_CAMXYX010000013.1"/>
</dbReference>
<comment type="caution">
    <text evidence="2">The sequence shown here is derived from an EMBL/GenBank/DDBJ whole genome shotgun (WGS) entry which is preliminary data.</text>
</comment>
<evidence type="ECO:0000313" key="3">
    <source>
        <dbReference type="Proteomes" id="UP001219297"/>
    </source>
</evidence>
<dbReference type="InterPro" id="IPR010152">
    <property type="entry name" value="CRISPR-assoc_prot_Cas2_sub"/>
</dbReference>
<sequence length="159" mass="17022">MLFVVVNAVAIPDHLRGYLSRFLSEVTTGLYVGVVSARVRDNLWERAVSAAGSGSLTLIYNDAAREQGFALRSTGSGSRPVLDLDGMLVIGTGAEDAVGVEPDDVDLPGASLSSPDSVSNAPIHRERRSRVRKRTVTIAKRDNRGHEPVSDEDRHAGIS</sequence>
<feature type="compositionally biased region" description="Basic and acidic residues" evidence="1">
    <location>
        <begin position="139"/>
        <end position="159"/>
    </location>
</feature>
<feature type="compositionally biased region" description="Polar residues" evidence="1">
    <location>
        <begin position="111"/>
        <end position="120"/>
    </location>
</feature>
<name>A0ABT5V6U4_9ACTO</name>
<accession>A0ABT5V6U4</accession>
<gene>
    <name evidence="2" type="primary">cas2e</name>
    <name evidence="2" type="ORF">PWJ81_06255</name>
</gene>
<protein>
    <submittedName>
        <fullName evidence="2">Type I-E CRISPR-associated endoribonuclease Cas2e</fullName>
    </submittedName>
</protein>
<dbReference type="CDD" id="cd09755">
    <property type="entry name" value="Cas2_I-E"/>
    <property type="match status" value="1"/>
</dbReference>
<proteinExistence type="predicted"/>
<evidence type="ECO:0000313" key="2">
    <source>
        <dbReference type="EMBL" id="MDE1656669.1"/>
    </source>
</evidence>
<reference evidence="2 3" key="1">
    <citation type="submission" date="2023-02" db="EMBL/GenBank/DDBJ databases">
        <title>Defining the Infant Male Urobiome and Moving Towards Mechanisms in Urobiome Research.</title>
        <authorList>
            <person name="Reasoner S."/>
            <person name="Flores V."/>
            <person name="Van Horn G."/>
            <person name="Morales G."/>
            <person name="Peard L."/>
            <person name="Abelson B."/>
            <person name="Manuel C."/>
            <person name="Lee J."/>
            <person name="Baker B."/>
            <person name="Williams T."/>
            <person name="Schmitz J."/>
            <person name="Clayton D."/>
            <person name="Hadjifrangiskou M."/>
        </authorList>
    </citation>
    <scope>NUCLEOTIDE SEQUENCE [LARGE SCALE GENOMIC DNA]</scope>
    <source>
        <strain evidence="2 3">AS1053</strain>
    </source>
</reference>
<feature type="compositionally biased region" description="Basic residues" evidence="1">
    <location>
        <begin position="125"/>
        <end position="135"/>
    </location>
</feature>
<organism evidence="2 3">
    <name type="scientific">Actinotignum sanguinis</name>
    <dbReference type="NCBI Taxonomy" id="1445614"/>
    <lineage>
        <taxon>Bacteria</taxon>
        <taxon>Bacillati</taxon>
        <taxon>Actinomycetota</taxon>
        <taxon>Actinomycetes</taxon>
        <taxon>Actinomycetales</taxon>
        <taxon>Actinomycetaceae</taxon>
        <taxon>Actinotignum</taxon>
    </lineage>
</organism>
<dbReference type="NCBIfam" id="TIGR01873">
    <property type="entry name" value="cas_CT1978"/>
    <property type="match status" value="1"/>
</dbReference>
<feature type="region of interest" description="Disordered" evidence="1">
    <location>
        <begin position="103"/>
        <end position="159"/>
    </location>
</feature>
<evidence type="ECO:0000256" key="1">
    <source>
        <dbReference type="SAM" id="MobiDB-lite"/>
    </source>
</evidence>